<protein>
    <submittedName>
        <fullName evidence="1">Uncharacterized protein</fullName>
    </submittedName>
</protein>
<evidence type="ECO:0000313" key="1">
    <source>
        <dbReference type="EMBL" id="MFC6176939.1"/>
    </source>
</evidence>
<name>A0ABW1RLG3_9LACO</name>
<accession>A0ABW1RLG3</accession>
<reference evidence="2" key="1">
    <citation type="journal article" date="2019" name="Int. J. Syst. Evol. Microbiol.">
        <title>The Global Catalogue of Microorganisms (GCM) 10K type strain sequencing project: providing services to taxonomists for standard genome sequencing and annotation.</title>
        <authorList>
            <consortium name="The Broad Institute Genomics Platform"/>
            <consortium name="The Broad Institute Genome Sequencing Center for Infectious Disease"/>
            <person name="Wu L."/>
            <person name="Ma J."/>
        </authorList>
    </citation>
    <scope>NUCLEOTIDE SEQUENCE [LARGE SCALE GENOMIC DNA]</scope>
    <source>
        <strain evidence="2">CCM 8927</strain>
    </source>
</reference>
<dbReference type="RefSeq" id="WP_263390683.1">
    <property type="nucleotide sequence ID" value="NZ_BJDF01000003.1"/>
</dbReference>
<dbReference type="Proteomes" id="UP001596288">
    <property type="component" value="Unassembled WGS sequence"/>
</dbReference>
<proteinExistence type="predicted"/>
<dbReference type="EMBL" id="JBHSSF010000020">
    <property type="protein sequence ID" value="MFC6176939.1"/>
    <property type="molecule type" value="Genomic_DNA"/>
</dbReference>
<comment type="caution">
    <text evidence="1">The sequence shown here is derived from an EMBL/GenBank/DDBJ whole genome shotgun (WGS) entry which is preliminary data.</text>
</comment>
<sequence length="43" mass="5095">MDLIKYLDKKVKIVFDDETIYAKVINYTSAEDNEPDDDGNLRW</sequence>
<evidence type="ECO:0000313" key="2">
    <source>
        <dbReference type="Proteomes" id="UP001596288"/>
    </source>
</evidence>
<keyword evidence="2" id="KW-1185">Reference proteome</keyword>
<gene>
    <name evidence="1" type="ORF">ACFQAV_08810</name>
</gene>
<organism evidence="1 2">
    <name type="scientific">Companilactobacillus huachuanensis</name>
    <dbReference type="NCBI Taxonomy" id="2559914"/>
    <lineage>
        <taxon>Bacteria</taxon>
        <taxon>Bacillati</taxon>
        <taxon>Bacillota</taxon>
        <taxon>Bacilli</taxon>
        <taxon>Lactobacillales</taxon>
        <taxon>Lactobacillaceae</taxon>
        <taxon>Companilactobacillus</taxon>
    </lineage>
</organism>